<evidence type="ECO:0000256" key="9">
    <source>
        <dbReference type="ARBA" id="ARBA00022741"/>
    </source>
</evidence>
<dbReference type="SMART" id="SM00388">
    <property type="entry name" value="HisKA"/>
    <property type="match status" value="1"/>
</dbReference>
<keyword evidence="6" id="KW-0597">Phosphoprotein</keyword>
<evidence type="ECO:0000256" key="2">
    <source>
        <dbReference type="ARBA" id="ARBA00004429"/>
    </source>
</evidence>
<dbReference type="Pfam" id="PF00512">
    <property type="entry name" value="HisKA"/>
    <property type="match status" value="1"/>
</dbReference>
<dbReference type="InterPro" id="IPR003660">
    <property type="entry name" value="HAMP_dom"/>
</dbReference>
<dbReference type="Gene3D" id="3.30.450.300">
    <property type="entry name" value="Sensor histidine kinase RisS, periplasmic domain"/>
    <property type="match status" value="1"/>
</dbReference>
<dbReference type="Proteomes" id="UP001606099">
    <property type="component" value="Unassembled WGS sequence"/>
</dbReference>
<evidence type="ECO:0000256" key="11">
    <source>
        <dbReference type="ARBA" id="ARBA00022840"/>
    </source>
</evidence>
<evidence type="ECO:0000313" key="17">
    <source>
        <dbReference type="EMBL" id="MFG6448342.1"/>
    </source>
</evidence>
<keyword evidence="7" id="KW-0808">Transferase</keyword>
<sequence>MSLFWRTFALLAMLLALAIAAWHYTYQALSAKPLAQAQALRLASVVEFAHTALAETPTPRQSQMFAALSKLDALGLRPAYSTDRWRSYDQAPFADAFTQTIAARLGPQVVLARELNGKPGLWVRFSVGDQYFWLQYSESPEEEGLSSNSWWLIVLTLVALLAAAAAANLINHPLRALSIAAGRIREGEFDSRLDESTMTSEIREVNMGFNRMARELAKMEQDRSVMLAGISHDLRTPLARLRLEVEMSVSDEVAQKYMAQDIDQLDAIINKFMDYARPSDIQLQPTLLSTLVQREAQALRNHQQIRVRMSIAPDIQVWCDPTELSRVLQNLFENARRYGHHPDEPALVDVRAKVVGKRVHIDVRDHGPGVPPDKLSKLTTPFYRGDTARTAATGAGLGLAIVEKTLQRMGGQLALGNANSGGFQITLQLRKVEES</sequence>
<keyword evidence="9" id="KW-0547">Nucleotide-binding</keyword>
<evidence type="ECO:0000256" key="3">
    <source>
        <dbReference type="ARBA" id="ARBA00012438"/>
    </source>
</evidence>
<dbReference type="PRINTS" id="PR00344">
    <property type="entry name" value="BCTRLSENSOR"/>
</dbReference>
<evidence type="ECO:0000256" key="12">
    <source>
        <dbReference type="ARBA" id="ARBA00022989"/>
    </source>
</evidence>
<dbReference type="CDD" id="cd06225">
    <property type="entry name" value="HAMP"/>
    <property type="match status" value="1"/>
</dbReference>
<dbReference type="PROSITE" id="PS50885">
    <property type="entry name" value="HAMP"/>
    <property type="match status" value="1"/>
</dbReference>
<dbReference type="InterPro" id="IPR038421">
    <property type="entry name" value="RisS_PPD_sf"/>
</dbReference>
<dbReference type="EC" id="2.7.13.3" evidence="3"/>
<evidence type="ECO:0000259" key="16">
    <source>
        <dbReference type="PROSITE" id="PS50885"/>
    </source>
</evidence>
<dbReference type="CDD" id="cd00075">
    <property type="entry name" value="HATPase"/>
    <property type="match status" value="1"/>
</dbReference>
<dbReference type="SMART" id="SM00387">
    <property type="entry name" value="HATPase_c"/>
    <property type="match status" value="1"/>
</dbReference>
<evidence type="ECO:0000256" key="4">
    <source>
        <dbReference type="ARBA" id="ARBA00022475"/>
    </source>
</evidence>
<comment type="catalytic activity">
    <reaction evidence="1">
        <text>ATP + protein L-histidine = ADP + protein N-phospho-L-histidine.</text>
        <dbReference type="EC" id="2.7.13.3"/>
    </reaction>
</comment>
<proteinExistence type="predicted"/>
<keyword evidence="10" id="KW-0418">Kinase</keyword>
<dbReference type="InterPro" id="IPR003594">
    <property type="entry name" value="HATPase_dom"/>
</dbReference>
<evidence type="ECO:0000256" key="8">
    <source>
        <dbReference type="ARBA" id="ARBA00022692"/>
    </source>
</evidence>
<keyword evidence="11 17" id="KW-0067">ATP-binding</keyword>
<dbReference type="SUPFAM" id="SSF47384">
    <property type="entry name" value="Homodimeric domain of signal transducing histidine kinase"/>
    <property type="match status" value="1"/>
</dbReference>
<accession>A0ABW7FVH9</accession>
<gene>
    <name evidence="17" type="ORF">ACG0Z6_08795</name>
</gene>
<dbReference type="InterPro" id="IPR032408">
    <property type="entry name" value="RisS_PPD"/>
</dbReference>
<evidence type="ECO:0000256" key="14">
    <source>
        <dbReference type="ARBA" id="ARBA00023136"/>
    </source>
</evidence>
<dbReference type="EMBL" id="JBIGHZ010000003">
    <property type="protein sequence ID" value="MFG6448342.1"/>
    <property type="molecule type" value="Genomic_DNA"/>
</dbReference>
<dbReference type="PANTHER" id="PTHR44936:SF5">
    <property type="entry name" value="SENSOR HISTIDINE KINASE ENVZ"/>
    <property type="match status" value="1"/>
</dbReference>
<evidence type="ECO:0000256" key="5">
    <source>
        <dbReference type="ARBA" id="ARBA00022519"/>
    </source>
</evidence>
<reference evidence="17 18" key="1">
    <citation type="submission" date="2024-08" db="EMBL/GenBank/DDBJ databases">
        <authorList>
            <person name="Lu H."/>
        </authorList>
    </citation>
    <scope>NUCLEOTIDE SEQUENCE [LARGE SCALE GENOMIC DNA]</scope>
    <source>
        <strain evidence="17 18">BYS180W</strain>
    </source>
</reference>
<keyword evidence="13" id="KW-0902">Two-component regulatory system</keyword>
<dbReference type="InterPro" id="IPR003661">
    <property type="entry name" value="HisK_dim/P_dom"/>
</dbReference>
<feature type="domain" description="Histidine kinase" evidence="15">
    <location>
        <begin position="229"/>
        <end position="433"/>
    </location>
</feature>
<keyword evidence="14" id="KW-0472">Membrane</keyword>
<dbReference type="RefSeq" id="WP_394460483.1">
    <property type="nucleotide sequence ID" value="NZ_JBIGHZ010000003.1"/>
</dbReference>
<dbReference type="InterPro" id="IPR005467">
    <property type="entry name" value="His_kinase_dom"/>
</dbReference>
<evidence type="ECO:0000256" key="10">
    <source>
        <dbReference type="ARBA" id="ARBA00022777"/>
    </source>
</evidence>
<feature type="domain" description="HAMP" evidence="16">
    <location>
        <begin position="168"/>
        <end position="221"/>
    </location>
</feature>
<dbReference type="SUPFAM" id="SSF158472">
    <property type="entry name" value="HAMP domain-like"/>
    <property type="match status" value="1"/>
</dbReference>
<dbReference type="InterPro" id="IPR004358">
    <property type="entry name" value="Sig_transdc_His_kin-like_C"/>
</dbReference>
<keyword evidence="18" id="KW-1185">Reference proteome</keyword>
<dbReference type="GO" id="GO:0005524">
    <property type="term" value="F:ATP binding"/>
    <property type="evidence" value="ECO:0007669"/>
    <property type="project" value="UniProtKB-KW"/>
</dbReference>
<dbReference type="InterPro" id="IPR050980">
    <property type="entry name" value="2C_sensor_his_kinase"/>
</dbReference>
<comment type="subcellular location">
    <subcellularLocation>
        <location evidence="2">Cell inner membrane</location>
        <topology evidence="2">Multi-pass membrane protein</topology>
    </subcellularLocation>
</comment>
<dbReference type="InterPro" id="IPR036097">
    <property type="entry name" value="HisK_dim/P_sf"/>
</dbReference>
<dbReference type="PANTHER" id="PTHR44936">
    <property type="entry name" value="SENSOR PROTEIN CREC"/>
    <property type="match status" value="1"/>
</dbReference>
<evidence type="ECO:0000259" key="15">
    <source>
        <dbReference type="PROSITE" id="PS50109"/>
    </source>
</evidence>
<evidence type="ECO:0000256" key="13">
    <source>
        <dbReference type="ARBA" id="ARBA00023012"/>
    </source>
</evidence>
<dbReference type="Gene3D" id="1.10.287.130">
    <property type="match status" value="1"/>
</dbReference>
<dbReference type="InterPro" id="IPR036890">
    <property type="entry name" value="HATPase_C_sf"/>
</dbReference>
<evidence type="ECO:0000256" key="6">
    <source>
        <dbReference type="ARBA" id="ARBA00022553"/>
    </source>
</evidence>
<dbReference type="Pfam" id="PF16524">
    <property type="entry name" value="RisS_PPD"/>
    <property type="match status" value="1"/>
</dbReference>
<keyword evidence="12" id="KW-1133">Transmembrane helix</keyword>
<evidence type="ECO:0000256" key="7">
    <source>
        <dbReference type="ARBA" id="ARBA00022679"/>
    </source>
</evidence>
<organism evidence="17 18">
    <name type="scientific">Roseateles rivi</name>
    <dbReference type="NCBI Taxonomy" id="3299028"/>
    <lineage>
        <taxon>Bacteria</taxon>
        <taxon>Pseudomonadati</taxon>
        <taxon>Pseudomonadota</taxon>
        <taxon>Betaproteobacteria</taxon>
        <taxon>Burkholderiales</taxon>
        <taxon>Sphaerotilaceae</taxon>
        <taxon>Roseateles</taxon>
    </lineage>
</organism>
<evidence type="ECO:0000256" key="1">
    <source>
        <dbReference type="ARBA" id="ARBA00000085"/>
    </source>
</evidence>
<keyword evidence="4" id="KW-1003">Cell membrane</keyword>
<dbReference type="CDD" id="cd00082">
    <property type="entry name" value="HisKA"/>
    <property type="match status" value="1"/>
</dbReference>
<keyword evidence="5" id="KW-0997">Cell inner membrane</keyword>
<dbReference type="PROSITE" id="PS50109">
    <property type="entry name" value="HIS_KIN"/>
    <property type="match status" value="1"/>
</dbReference>
<evidence type="ECO:0000313" key="18">
    <source>
        <dbReference type="Proteomes" id="UP001606099"/>
    </source>
</evidence>
<dbReference type="SUPFAM" id="SSF55874">
    <property type="entry name" value="ATPase domain of HSP90 chaperone/DNA topoisomerase II/histidine kinase"/>
    <property type="match status" value="1"/>
</dbReference>
<dbReference type="Pfam" id="PF02518">
    <property type="entry name" value="HATPase_c"/>
    <property type="match status" value="1"/>
</dbReference>
<dbReference type="SMART" id="SM00304">
    <property type="entry name" value="HAMP"/>
    <property type="match status" value="1"/>
</dbReference>
<keyword evidence="8" id="KW-0812">Transmembrane</keyword>
<dbReference type="Gene3D" id="3.30.565.10">
    <property type="entry name" value="Histidine kinase-like ATPase, C-terminal domain"/>
    <property type="match status" value="1"/>
</dbReference>
<dbReference type="Pfam" id="PF00672">
    <property type="entry name" value="HAMP"/>
    <property type="match status" value="1"/>
</dbReference>
<name>A0ABW7FVH9_9BURK</name>
<protein>
    <recommendedName>
        <fullName evidence="3">histidine kinase</fullName>
        <ecNumber evidence="3">2.7.13.3</ecNumber>
    </recommendedName>
</protein>
<comment type="caution">
    <text evidence="17">The sequence shown here is derived from an EMBL/GenBank/DDBJ whole genome shotgun (WGS) entry which is preliminary data.</text>
</comment>